<evidence type="ECO:0000313" key="1">
    <source>
        <dbReference type="EMBL" id="QHS79020.1"/>
    </source>
</evidence>
<proteinExistence type="predicted"/>
<reference evidence="1" key="1">
    <citation type="journal article" date="2020" name="Nature">
        <title>Giant virus diversity and host interactions through global metagenomics.</title>
        <authorList>
            <person name="Schulz F."/>
            <person name="Roux S."/>
            <person name="Paez-Espino D."/>
            <person name="Jungbluth S."/>
            <person name="Walsh D.A."/>
            <person name="Denef V.J."/>
            <person name="McMahon K.D."/>
            <person name="Konstantinidis K.T."/>
            <person name="Eloe-Fadrosh E.A."/>
            <person name="Kyrpides N.C."/>
            <person name="Woyke T."/>
        </authorList>
    </citation>
    <scope>NUCLEOTIDE SEQUENCE</scope>
    <source>
        <strain evidence="1">GVMAG-S-1035118-87</strain>
    </source>
</reference>
<dbReference type="EMBL" id="MN740625">
    <property type="protein sequence ID" value="QHS79020.1"/>
    <property type="molecule type" value="Genomic_DNA"/>
</dbReference>
<organism evidence="1">
    <name type="scientific">viral metagenome</name>
    <dbReference type="NCBI Taxonomy" id="1070528"/>
    <lineage>
        <taxon>unclassified sequences</taxon>
        <taxon>metagenomes</taxon>
        <taxon>organismal metagenomes</taxon>
    </lineage>
</organism>
<protein>
    <submittedName>
        <fullName evidence="1">Uncharacterized protein</fullName>
    </submittedName>
</protein>
<sequence length="80" mass="9319">MQVKEHLRAILHIIDTSDQDFSFLRVVTERMLTLQENNNPRYRLELGRYGSMAGQDPSNREIRDHAIIITNLVRRVGNNA</sequence>
<accession>A0A6C0AHT6</accession>
<name>A0A6C0AHT6_9ZZZZ</name>
<dbReference type="AlphaFoldDB" id="A0A6C0AHT6"/>